<dbReference type="eggNOG" id="COG0784">
    <property type="taxonomic scope" value="Bacteria"/>
</dbReference>
<dbReference type="PRINTS" id="PR00344">
    <property type="entry name" value="BCTRLSENSOR"/>
</dbReference>
<dbReference type="CDD" id="cd18161">
    <property type="entry name" value="REC_hyHK_blue-like"/>
    <property type="match status" value="1"/>
</dbReference>
<dbReference type="Pfam" id="PF00512">
    <property type="entry name" value="HisKA"/>
    <property type="match status" value="1"/>
</dbReference>
<dbReference type="InterPro" id="IPR004358">
    <property type="entry name" value="Sig_transdc_His_kin-like_C"/>
</dbReference>
<dbReference type="PROSITE" id="PS50112">
    <property type="entry name" value="PAS"/>
    <property type="match status" value="1"/>
</dbReference>
<dbReference type="InterPro" id="IPR001789">
    <property type="entry name" value="Sig_transdc_resp-reg_receiver"/>
</dbReference>
<proteinExistence type="predicted"/>
<dbReference type="SUPFAM" id="SSF47384">
    <property type="entry name" value="Homodimeric domain of signal transducing histidine kinase"/>
    <property type="match status" value="1"/>
</dbReference>
<dbReference type="InterPro" id="IPR000014">
    <property type="entry name" value="PAS"/>
</dbReference>
<evidence type="ECO:0000256" key="2">
    <source>
        <dbReference type="ARBA" id="ARBA00012438"/>
    </source>
</evidence>
<reference evidence="10 11" key="1">
    <citation type="submission" date="2012-02" db="EMBL/GenBank/DDBJ databases">
        <title>Improved High-Quality Draft sequence of Microvirga sp. WSM3557.</title>
        <authorList>
            <consortium name="US DOE Joint Genome Institute"/>
            <person name="Lucas S."/>
            <person name="Han J."/>
            <person name="Lapidus A."/>
            <person name="Cheng J.-F."/>
            <person name="Goodwin L."/>
            <person name="Pitluck S."/>
            <person name="Peters L."/>
            <person name="Zhang X."/>
            <person name="Detter J.C."/>
            <person name="Han C."/>
            <person name="Tapia R."/>
            <person name="Land M."/>
            <person name="Hauser L."/>
            <person name="Kyrpides N."/>
            <person name="Ivanova N."/>
            <person name="Pagani I."/>
            <person name="Brau L."/>
            <person name="Yates R."/>
            <person name="O'Hara G."/>
            <person name="Rui T."/>
            <person name="Howieson J."/>
            <person name="Reeve W."/>
            <person name="Woyke T."/>
        </authorList>
    </citation>
    <scope>NUCLEOTIDE SEQUENCE [LARGE SCALE GENOMIC DNA]</scope>
    <source>
        <strain evidence="10 11">WSM3557</strain>
    </source>
</reference>
<dbReference type="RefSeq" id="WP_009493866.1">
    <property type="nucleotide sequence ID" value="NZ_CP141048.1"/>
</dbReference>
<dbReference type="InterPro" id="IPR036097">
    <property type="entry name" value="HisK_dim/P_sf"/>
</dbReference>
<dbReference type="SUPFAM" id="SSF55781">
    <property type="entry name" value="GAF domain-like"/>
    <property type="match status" value="1"/>
</dbReference>
<dbReference type="CDD" id="cd00130">
    <property type="entry name" value="PAS"/>
    <property type="match status" value="1"/>
</dbReference>
<dbReference type="EMBL" id="JH660647">
    <property type="protein sequence ID" value="EIM25406.1"/>
    <property type="molecule type" value="Genomic_DNA"/>
</dbReference>
<keyword evidence="3 4" id="KW-0597">Phosphoprotein</keyword>
<evidence type="ECO:0000259" key="9">
    <source>
        <dbReference type="PROSITE" id="PS50113"/>
    </source>
</evidence>
<dbReference type="Gene3D" id="1.10.287.130">
    <property type="match status" value="1"/>
</dbReference>
<dbReference type="InterPro" id="IPR003661">
    <property type="entry name" value="HisK_dim/P_dom"/>
</dbReference>
<dbReference type="CDD" id="cd16919">
    <property type="entry name" value="HATPase_CckA-like"/>
    <property type="match status" value="1"/>
</dbReference>
<dbReference type="SMART" id="SM00448">
    <property type="entry name" value="REC"/>
    <property type="match status" value="2"/>
</dbReference>
<dbReference type="SUPFAM" id="SSF55874">
    <property type="entry name" value="ATPase domain of HSP90 chaperone/DNA topoisomerase II/histidine kinase"/>
    <property type="match status" value="1"/>
</dbReference>
<dbReference type="SMART" id="SM00091">
    <property type="entry name" value="PAS"/>
    <property type="match status" value="2"/>
</dbReference>
<dbReference type="PROSITE" id="PS50110">
    <property type="entry name" value="RESPONSE_REGULATORY"/>
    <property type="match status" value="2"/>
</dbReference>
<evidence type="ECO:0000313" key="11">
    <source>
        <dbReference type="Proteomes" id="UP000003947"/>
    </source>
</evidence>
<dbReference type="InterPro" id="IPR003594">
    <property type="entry name" value="HATPase_dom"/>
</dbReference>
<dbReference type="InterPro" id="IPR013655">
    <property type="entry name" value="PAS_fold_3"/>
</dbReference>
<feature type="coiled-coil region" evidence="5">
    <location>
        <begin position="320"/>
        <end position="360"/>
    </location>
</feature>
<dbReference type="InterPro" id="IPR036890">
    <property type="entry name" value="HATPase_C_sf"/>
</dbReference>
<dbReference type="Pfam" id="PF08447">
    <property type="entry name" value="PAS_3"/>
    <property type="match status" value="1"/>
</dbReference>
<feature type="domain" description="PAS" evidence="8">
    <location>
        <begin position="527"/>
        <end position="576"/>
    </location>
</feature>
<feature type="domain" description="Response regulatory" evidence="7">
    <location>
        <begin position="880"/>
        <end position="996"/>
    </location>
</feature>
<feature type="modified residue" description="4-aspartylphosphate" evidence="4">
    <location>
        <position position="930"/>
    </location>
</feature>
<dbReference type="Proteomes" id="UP000003947">
    <property type="component" value="Unassembled WGS sequence"/>
</dbReference>
<evidence type="ECO:0000259" key="8">
    <source>
        <dbReference type="PROSITE" id="PS50112"/>
    </source>
</evidence>
<evidence type="ECO:0000259" key="6">
    <source>
        <dbReference type="PROSITE" id="PS50109"/>
    </source>
</evidence>
<dbReference type="Gene3D" id="3.30.450.40">
    <property type="match status" value="1"/>
</dbReference>
<dbReference type="HOGENOM" id="CLU_000445_114_51_5"/>
<dbReference type="PROSITE" id="PS50113">
    <property type="entry name" value="PAC"/>
    <property type="match status" value="1"/>
</dbReference>
<dbReference type="PANTHER" id="PTHR43065:SF49">
    <property type="entry name" value="HISTIDINE KINASE"/>
    <property type="match status" value="1"/>
</dbReference>
<dbReference type="Gene3D" id="3.40.50.2300">
    <property type="match status" value="2"/>
</dbReference>
<accession>I4YN64</accession>
<dbReference type="EC" id="2.7.13.3" evidence="2"/>
<protein>
    <recommendedName>
        <fullName evidence="2">histidine kinase</fullName>
        <ecNumber evidence="2">2.7.13.3</ecNumber>
    </recommendedName>
</protein>
<feature type="domain" description="Response regulatory" evidence="7">
    <location>
        <begin position="1027"/>
        <end position="1138"/>
    </location>
</feature>
<dbReference type="AlphaFoldDB" id="I4YN64"/>
<feature type="domain" description="Histidine kinase" evidence="6">
    <location>
        <begin position="638"/>
        <end position="860"/>
    </location>
</feature>
<dbReference type="PATRIC" id="fig|864069.3.peg.6568"/>
<dbReference type="Pfam" id="PF08448">
    <property type="entry name" value="PAS_4"/>
    <property type="match status" value="1"/>
</dbReference>
<feature type="domain" description="PAC" evidence="9">
    <location>
        <begin position="439"/>
        <end position="494"/>
    </location>
</feature>
<evidence type="ECO:0000313" key="10">
    <source>
        <dbReference type="EMBL" id="EIM25406.1"/>
    </source>
</evidence>
<dbReference type="Pfam" id="PF00072">
    <property type="entry name" value="Response_reg"/>
    <property type="match status" value="2"/>
</dbReference>
<dbReference type="SUPFAM" id="SSF55785">
    <property type="entry name" value="PYP-like sensor domain (PAS domain)"/>
    <property type="match status" value="2"/>
</dbReference>
<dbReference type="eggNOG" id="COG4191">
    <property type="taxonomic scope" value="Bacteria"/>
</dbReference>
<dbReference type="InterPro" id="IPR035965">
    <property type="entry name" value="PAS-like_dom_sf"/>
</dbReference>
<feature type="modified residue" description="4-aspartylphosphate" evidence="4">
    <location>
        <position position="1076"/>
    </location>
</feature>
<evidence type="ECO:0000256" key="1">
    <source>
        <dbReference type="ARBA" id="ARBA00000085"/>
    </source>
</evidence>
<dbReference type="NCBIfam" id="TIGR00229">
    <property type="entry name" value="sensory_box"/>
    <property type="match status" value="1"/>
</dbReference>
<gene>
    <name evidence="10" type="ORF">MicloDRAFT_00061320</name>
</gene>
<dbReference type="Gene3D" id="3.30.450.20">
    <property type="entry name" value="PAS domain"/>
    <property type="match status" value="3"/>
</dbReference>
<sequence length="1147" mass="125429">MSHPTSRTPEIFVGNGEMAALMRAKDWTQTPLGPPEQWPEALKVATRILLTSRFEMWLGWGPEIAFLYNDAYRPTLGLKHPDGIAKPTRELWAEIWPDVEPRLRKVYEQGEATFDRALLLILERHGYPEETYHTFSYSPVLDDDGGVGGVFCAVSEDTDRVISERRLGSLRVLASGLAAADSRRAVLQAAQAGLAANPQDLPFSLTYLFEDDGSARLAFTTGFSGTHAAALQALDRSASGPWSLNTADALVDLSGFADLPMGAWGRAPSQAVVVPLIGQGKEAPIGAMVVGLNPYRPFDADYLGFLKLLAGQVSSSLASADAYEAEYRRAAALAEALEMRQQAAKALEDLNARLASEVELRTAERDRLRALFQRAPGFMCVLQGPDLVFEFMNEAYQQLVGHRDLTGLPVRQALPEIAGQGFFELLDEVYRTGQPFVGRNMPADIQREPGGPLERRFLNLVYQPIVEADGSVSGIFAEGHDVTHQMRAEKALRQLNETLEQQVRERTFERDAVWRMSQDLFVLCGLDGIYRSLNPAWSEVLGYQPAELVGTPFDALAHPDDLAATRAQFERLTAGQVVRDFDMRMRSKDGSYRWYSWYCVPEGDQFYAAGRDVTERKQFEEHLRSSQKMEALGQLTGGVAHDFNNLLQVISGNLQLLTKDIAGNERAEARVQNALAGVTRGSKLASQLLAFGRRQPLEPKVVNVGRFIKGMDDMLRRALGEEIEVETVISGGLWNTQVDPGQIENAILNLAINARDAMNGQGRLTIEAGNALLDDRYARQHDVTAGQYVMLAVTDTGSGIPPDVLERVFEPFFSTKPEGKGTGLGLSMVFGFVKQSGGHIKIYSEVGQGTTVKIYLPRVHEQEDVLTDLRAAPVRGGTETVLVVEDDDEVRETAVALLSDLGYRVLKARDATSALSIVESGLEIDLLFTDVVMPGPLRSPELARKAKARLPHMAVLFTSGYTENAIVHGGRLDPGVELLPKPYSREDLARKIRHVLANQQQRNRAASAPAAHAEEAAKKVANIAHWTVLLVEDDDLIRSSTAEMLAELGHRVLEAGDAASALTLLEASSIDLLVADVGLPDLSGAELARRAMRIRPRLGVVFATGDEAVSAEPDLRSAVLLVKPYSGDDLAQALASAIAKSKLDAAE</sequence>
<keyword evidence="5" id="KW-0175">Coiled coil</keyword>
<dbReference type="Gene3D" id="3.30.565.10">
    <property type="entry name" value="Histidine kinase-like ATPase, C-terminal domain"/>
    <property type="match status" value="1"/>
</dbReference>
<dbReference type="SUPFAM" id="SSF52172">
    <property type="entry name" value="CheY-like"/>
    <property type="match status" value="2"/>
</dbReference>
<dbReference type="CDD" id="cd00082">
    <property type="entry name" value="HisKA"/>
    <property type="match status" value="1"/>
</dbReference>
<dbReference type="InterPro" id="IPR005467">
    <property type="entry name" value="His_kinase_dom"/>
</dbReference>
<dbReference type="eggNOG" id="COG2202">
    <property type="taxonomic scope" value="Bacteria"/>
</dbReference>
<dbReference type="PANTHER" id="PTHR43065">
    <property type="entry name" value="SENSOR HISTIDINE KINASE"/>
    <property type="match status" value="1"/>
</dbReference>
<dbReference type="GO" id="GO:0000155">
    <property type="term" value="F:phosphorelay sensor kinase activity"/>
    <property type="evidence" value="ECO:0007669"/>
    <property type="project" value="InterPro"/>
</dbReference>
<evidence type="ECO:0000256" key="4">
    <source>
        <dbReference type="PROSITE-ProRule" id="PRU00169"/>
    </source>
</evidence>
<evidence type="ECO:0000256" key="3">
    <source>
        <dbReference type="ARBA" id="ARBA00022553"/>
    </source>
</evidence>
<evidence type="ECO:0000259" key="7">
    <source>
        <dbReference type="PROSITE" id="PS50110"/>
    </source>
</evidence>
<dbReference type="InterPro" id="IPR011006">
    <property type="entry name" value="CheY-like_superfamily"/>
</dbReference>
<dbReference type="STRING" id="864069.MicloDRAFT_00061320"/>
<dbReference type="InterPro" id="IPR029016">
    <property type="entry name" value="GAF-like_dom_sf"/>
</dbReference>
<keyword evidence="11" id="KW-1185">Reference proteome</keyword>
<dbReference type="InterPro" id="IPR000700">
    <property type="entry name" value="PAS-assoc_C"/>
</dbReference>
<dbReference type="Pfam" id="PF02518">
    <property type="entry name" value="HATPase_c"/>
    <property type="match status" value="1"/>
</dbReference>
<dbReference type="eggNOG" id="COG2203">
    <property type="taxonomic scope" value="Bacteria"/>
</dbReference>
<dbReference type="SMART" id="SM00387">
    <property type="entry name" value="HATPase_c"/>
    <property type="match status" value="1"/>
</dbReference>
<comment type="catalytic activity">
    <reaction evidence="1">
        <text>ATP + protein L-histidine = ADP + protein N-phospho-L-histidine.</text>
        <dbReference type="EC" id="2.7.13.3"/>
    </reaction>
</comment>
<dbReference type="SMART" id="SM00388">
    <property type="entry name" value="HisKA"/>
    <property type="match status" value="1"/>
</dbReference>
<dbReference type="PROSITE" id="PS50109">
    <property type="entry name" value="HIS_KIN"/>
    <property type="match status" value="1"/>
</dbReference>
<name>I4YN64_9HYPH</name>
<evidence type="ECO:0000256" key="5">
    <source>
        <dbReference type="SAM" id="Coils"/>
    </source>
</evidence>
<dbReference type="InterPro" id="IPR013656">
    <property type="entry name" value="PAS_4"/>
</dbReference>
<organism evidence="10 11">
    <name type="scientific">Microvirga lotononidis</name>
    <dbReference type="NCBI Taxonomy" id="864069"/>
    <lineage>
        <taxon>Bacteria</taxon>
        <taxon>Pseudomonadati</taxon>
        <taxon>Pseudomonadota</taxon>
        <taxon>Alphaproteobacteria</taxon>
        <taxon>Hyphomicrobiales</taxon>
        <taxon>Methylobacteriaceae</taxon>
        <taxon>Microvirga</taxon>
    </lineage>
</organism>